<name>A0A0E9WRN6_ANGAN</name>
<reference evidence="1" key="1">
    <citation type="submission" date="2014-11" db="EMBL/GenBank/DDBJ databases">
        <authorList>
            <person name="Amaro Gonzalez C."/>
        </authorList>
    </citation>
    <scope>NUCLEOTIDE SEQUENCE</scope>
</reference>
<dbReference type="AlphaFoldDB" id="A0A0E9WRN6"/>
<reference evidence="1" key="2">
    <citation type="journal article" date="2015" name="Fish Shellfish Immunol.">
        <title>Early steps in the European eel (Anguilla anguilla)-Vibrio vulnificus interaction in the gills: Role of the RtxA13 toxin.</title>
        <authorList>
            <person name="Callol A."/>
            <person name="Pajuelo D."/>
            <person name="Ebbesson L."/>
            <person name="Teles M."/>
            <person name="MacKenzie S."/>
            <person name="Amaro C."/>
        </authorList>
    </citation>
    <scope>NUCLEOTIDE SEQUENCE</scope>
</reference>
<evidence type="ECO:0000313" key="1">
    <source>
        <dbReference type="EMBL" id="JAH92128.1"/>
    </source>
</evidence>
<accession>A0A0E9WRN6</accession>
<proteinExistence type="predicted"/>
<protein>
    <submittedName>
        <fullName evidence="1">Uncharacterized protein</fullName>
    </submittedName>
</protein>
<organism evidence="1">
    <name type="scientific">Anguilla anguilla</name>
    <name type="common">European freshwater eel</name>
    <name type="synonym">Muraena anguilla</name>
    <dbReference type="NCBI Taxonomy" id="7936"/>
    <lineage>
        <taxon>Eukaryota</taxon>
        <taxon>Metazoa</taxon>
        <taxon>Chordata</taxon>
        <taxon>Craniata</taxon>
        <taxon>Vertebrata</taxon>
        <taxon>Euteleostomi</taxon>
        <taxon>Actinopterygii</taxon>
        <taxon>Neopterygii</taxon>
        <taxon>Teleostei</taxon>
        <taxon>Anguilliformes</taxon>
        <taxon>Anguillidae</taxon>
        <taxon>Anguilla</taxon>
    </lineage>
</organism>
<dbReference type="EMBL" id="GBXM01016449">
    <property type="protein sequence ID" value="JAH92128.1"/>
    <property type="molecule type" value="Transcribed_RNA"/>
</dbReference>
<sequence>MRLTGLYVSPPQLRRWRISLYSRLPQLLTHEAQSIFFNGPNGPICDMPHRKSSWAFNNPFDPF</sequence>